<keyword evidence="1" id="KW-0472">Membrane</keyword>
<comment type="caution">
    <text evidence="2">The sequence shown here is derived from an EMBL/GenBank/DDBJ whole genome shotgun (WGS) entry which is preliminary data.</text>
</comment>
<dbReference type="EMBL" id="WOSW01000025">
    <property type="protein sequence ID" value="NHO33317.1"/>
    <property type="molecule type" value="Genomic_DNA"/>
</dbReference>
<reference evidence="2 3" key="1">
    <citation type="journal article" date="2020" name="Int. J. Syst. Evol. Microbiol.">
        <title>Novel acetic acid bacteria from cider fermentations: Acetobacter conturbans sp. nov. and Acetobacter fallax sp. nov.</title>
        <authorList>
            <person name="Sombolestani A.S."/>
            <person name="Cleenwerck I."/>
            <person name="Cnockaert M."/>
            <person name="Borremans W."/>
            <person name="Wieme A.D."/>
            <person name="De Vuyst L."/>
            <person name="Vandamme P."/>
        </authorList>
    </citation>
    <scope>NUCLEOTIDE SEQUENCE [LARGE SCALE GENOMIC DNA]</scope>
    <source>
        <strain evidence="2 3">LMG 1637</strain>
    </source>
</reference>
<dbReference type="Proteomes" id="UP000615326">
    <property type="component" value="Unassembled WGS sequence"/>
</dbReference>
<dbReference type="RefSeq" id="WP_173577838.1">
    <property type="nucleotide sequence ID" value="NZ_WOSW01000025.1"/>
</dbReference>
<gene>
    <name evidence="2" type="ORF">GOB84_12230</name>
</gene>
<sequence>MTDIGWICLAVVIGIIGLFGVCLIVLSGRSEQSSEAQRAATEADDVATVSAKMTAAQTNAAPDDTTLDTRLKAGTF</sequence>
<evidence type="ECO:0000313" key="2">
    <source>
        <dbReference type="EMBL" id="NHO33317.1"/>
    </source>
</evidence>
<keyword evidence="3" id="KW-1185">Reference proteome</keyword>
<evidence type="ECO:0000256" key="1">
    <source>
        <dbReference type="SAM" id="Phobius"/>
    </source>
</evidence>
<feature type="transmembrane region" description="Helical" evidence="1">
    <location>
        <begin position="6"/>
        <end position="28"/>
    </location>
</feature>
<evidence type="ECO:0000313" key="3">
    <source>
        <dbReference type="Proteomes" id="UP000615326"/>
    </source>
</evidence>
<keyword evidence="1" id="KW-0812">Transmembrane</keyword>
<proteinExistence type="predicted"/>
<organism evidence="2 3">
    <name type="scientific">Acetobacter fallax</name>
    <dbReference type="NCBI Taxonomy" id="1737473"/>
    <lineage>
        <taxon>Bacteria</taxon>
        <taxon>Pseudomonadati</taxon>
        <taxon>Pseudomonadota</taxon>
        <taxon>Alphaproteobacteria</taxon>
        <taxon>Acetobacterales</taxon>
        <taxon>Acetobacteraceae</taxon>
        <taxon>Acetobacter</taxon>
    </lineage>
</organism>
<name>A0ABX0KHC8_9PROT</name>
<protein>
    <submittedName>
        <fullName evidence="2">Uncharacterized protein</fullName>
    </submittedName>
</protein>
<keyword evidence="1" id="KW-1133">Transmembrane helix</keyword>
<accession>A0ABX0KHC8</accession>